<proteinExistence type="predicted"/>
<name>A0A5S5DVD9_9FLAO</name>
<sequence>MVEAFGNAESVIQFVDKEAGIIKGKYMMYPGKTATQYSPETLSYFAMITLRVKDKAAKIEIEPINKFTVTNYMGTKIGFTPELFKASAEKLVLSFASKMQLDSENDNW</sequence>
<comment type="caution">
    <text evidence="1">The sequence shown here is derived from an EMBL/GenBank/DDBJ whole genome shotgun (WGS) entry which is preliminary data.</text>
</comment>
<reference evidence="1 2" key="1">
    <citation type="submission" date="2019-07" db="EMBL/GenBank/DDBJ databases">
        <title>Genomic Encyclopedia of Type Strains, Phase IV (KMG-IV): sequencing the most valuable type-strain genomes for metagenomic binning, comparative biology and taxonomic classification.</title>
        <authorList>
            <person name="Goeker M."/>
        </authorList>
    </citation>
    <scope>NUCLEOTIDE SEQUENCE [LARGE SCALE GENOMIC DNA]</scope>
    <source>
        <strain evidence="1 2">DSM 18961</strain>
    </source>
</reference>
<dbReference type="Proteomes" id="UP000323136">
    <property type="component" value="Unassembled WGS sequence"/>
</dbReference>
<evidence type="ECO:0000313" key="1">
    <source>
        <dbReference type="EMBL" id="TYP99016.1"/>
    </source>
</evidence>
<dbReference type="EMBL" id="VNIA01000002">
    <property type="protein sequence ID" value="TYP99016.1"/>
    <property type="molecule type" value="Genomic_DNA"/>
</dbReference>
<keyword evidence="2" id="KW-1185">Reference proteome</keyword>
<gene>
    <name evidence="1" type="ORF">C7447_102334</name>
</gene>
<evidence type="ECO:0000313" key="2">
    <source>
        <dbReference type="Proteomes" id="UP000323136"/>
    </source>
</evidence>
<protein>
    <submittedName>
        <fullName evidence="1">Uncharacterized protein</fullName>
    </submittedName>
</protein>
<organism evidence="1 2">
    <name type="scientific">Tenacibaculum adriaticum</name>
    <dbReference type="NCBI Taxonomy" id="413713"/>
    <lineage>
        <taxon>Bacteria</taxon>
        <taxon>Pseudomonadati</taxon>
        <taxon>Bacteroidota</taxon>
        <taxon>Flavobacteriia</taxon>
        <taxon>Flavobacteriales</taxon>
        <taxon>Flavobacteriaceae</taxon>
        <taxon>Tenacibaculum</taxon>
    </lineage>
</organism>
<dbReference type="AlphaFoldDB" id="A0A5S5DVD9"/>
<accession>A0A5S5DVD9</accession>
<dbReference type="OrthoDB" id="1430410at2"/>